<dbReference type="InterPro" id="IPR036291">
    <property type="entry name" value="NAD(P)-bd_dom_sf"/>
</dbReference>
<keyword evidence="5" id="KW-1185">Reference proteome</keyword>
<evidence type="ECO:0000313" key="5">
    <source>
        <dbReference type="Proteomes" id="UP000027931"/>
    </source>
</evidence>
<dbReference type="Pfam" id="PF01370">
    <property type="entry name" value="Epimerase"/>
    <property type="match status" value="1"/>
</dbReference>
<dbReference type="RefSeq" id="WP_038086041.1">
    <property type="nucleotide sequence ID" value="NZ_JMIR01000007.1"/>
</dbReference>
<evidence type="ECO:0000259" key="2">
    <source>
        <dbReference type="Pfam" id="PF01370"/>
    </source>
</evidence>
<comment type="similarity">
    <text evidence="1">Belongs to the NAD(P)-dependent epimerase/dehydratase family. SDR39U1 subfamily.</text>
</comment>
<dbReference type="CDD" id="cd05242">
    <property type="entry name" value="SDR_a8"/>
    <property type="match status" value="1"/>
</dbReference>
<dbReference type="OrthoDB" id="9801773at2"/>
<feature type="domain" description="DUF1731" evidence="3">
    <location>
        <begin position="248"/>
        <end position="294"/>
    </location>
</feature>
<name>A0A074LSA0_9BACL</name>
<proteinExistence type="inferred from homology"/>
<feature type="domain" description="NAD-dependent epimerase/dehydratase" evidence="2">
    <location>
        <begin position="3"/>
        <end position="214"/>
    </location>
</feature>
<dbReference type="PANTHER" id="PTHR11092:SF0">
    <property type="entry name" value="EPIMERASE FAMILY PROTEIN SDR39U1"/>
    <property type="match status" value="1"/>
</dbReference>
<accession>A0A074LSA0</accession>
<sequence>MKIAIAGGSGFIGQHLINDWLNQQHEVVLISRSKQPTTSPLLSSLTWNDLQKNPLLLDGIDAVVNLAGESINQRWTAEAKRRILQSRLDTTGQIADAVSKLSRKPGVVVNASGMSIYGLSETATFDENSPHVHDHFLSDVVEEWERAADQIPADRVVKVRVGIVLGMDGGAFPKMFMPYRLFVGGKVGSGRQWLSWIHVDDMVRMINFCIENPEIDGAVNGTAPNPLTNDQFGRVVGRVAGRPHWMPVPAFMMKLLFGELSVLLLEGQKVLPQKVLDHGFQFRYPTLEPALKQLLGK</sequence>
<comment type="caution">
    <text evidence="4">The sequence shown here is derived from an EMBL/GenBank/DDBJ whole genome shotgun (WGS) entry which is preliminary data.</text>
</comment>
<dbReference type="InterPro" id="IPR010099">
    <property type="entry name" value="SDR39U1"/>
</dbReference>
<dbReference type="Pfam" id="PF08338">
    <property type="entry name" value="DUF1731"/>
    <property type="match status" value="1"/>
</dbReference>
<dbReference type="EMBL" id="JMIR01000007">
    <property type="protein sequence ID" value="KEO83999.1"/>
    <property type="molecule type" value="Genomic_DNA"/>
</dbReference>
<evidence type="ECO:0000256" key="1">
    <source>
        <dbReference type="ARBA" id="ARBA00009353"/>
    </source>
</evidence>
<evidence type="ECO:0000259" key="3">
    <source>
        <dbReference type="Pfam" id="PF08338"/>
    </source>
</evidence>
<dbReference type="InterPro" id="IPR013549">
    <property type="entry name" value="DUF1731"/>
</dbReference>
<dbReference type="PANTHER" id="PTHR11092">
    <property type="entry name" value="SUGAR NUCLEOTIDE EPIMERASE RELATED"/>
    <property type="match status" value="1"/>
</dbReference>
<dbReference type="eggNOG" id="COG1090">
    <property type="taxonomic scope" value="Bacteria"/>
</dbReference>
<evidence type="ECO:0000313" key="4">
    <source>
        <dbReference type="EMBL" id="KEO83999.1"/>
    </source>
</evidence>
<dbReference type="Gene3D" id="3.40.50.720">
    <property type="entry name" value="NAD(P)-binding Rossmann-like Domain"/>
    <property type="match status" value="1"/>
</dbReference>
<dbReference type="NCBIfam" id="TIGR01777">
    <property type="entry name" value="yfcH"/>
    <property type="match status" value="1"/>
</dbReference>
<dbReference type="AlphaFoldDB" id="A0A074LSA0"/>
<reference evidence="4 5" key="1">
    <citation type="journal article" date="2013" name="Int. J. Syst. Evol. Microbiol.">
        <title>Tumebacillus flagellatus sp. nov., an alpha-amylase/pullulanase-producing bacterium isolated from cassava wastewater.</title>
        <authorList>
            <person name="Wang Q."/>
            <person name="Xie N."/>
            <person name="Qin Y."/>
            <person name="Shen N."/>
            <person name="Zhu J."/>
            <person name="Mi H."/>
            <person name="Huang R."/>
        </authorList>
    </citation>
    <scope>NUCLEOTIDE SEQUENCE [LARGE SCALE GENOMIC DNA]</scope>
    <source>
        <strain evidence="4 5">GST4</strain>
    </source>
</reference>
<dbReference type="STRING" id="1157490.EL26_07390"/>
<protein>
    <recommendedName>
        <fullName evidence="6">Multidrug MFS transporter</fullName>
    </recommendedName>
</protein>
<gene>
    <name evidence="4" type="ORF">EL26_07390</name>
</gene>
<dbReference type="InterPro" id="IPR001509">
    <property type="entry name" value="Epimerase_deHydtase"/>
</dbReference>
<dbReference type="SUPFAM" id="SSF51735">
    <property type="entry name" value="NAD(P)-binding Rossmann-fold domains"/>
    <property type="match status" value="1"/>
</dbReference>
<dbReference type="Proteomes" id="UP000027931">
    <property type="component" value="Unassembled WGS sequence"/>
</dbReference>
<evidence type="ECO:0008006" key="6">
    <source>
        <dbReference type="Google" id="ProtNLM"/>
    </source>
</evidence>
<organism evidence="4 5">
    <name type="scientific">Tumebacillus flagellatus</name>
    <dbReference type="NCBI Taxonomy" id="1157490"/>
    <lineage>
        <taxon>Bacteria</taxon>
        <taxon>Bacillati</taxon>
        <taxon>Bacillota</taxon>
        <taxon>Bacilli</taxon>
        <taxon>Bacillales</taxon>
        <taxon>Alicyclobacillaceae</taxon>
        <taxon>Tumebacillus</taxon>
    </lineage>
</organism>